<evidence type="ECO:0000313" key="5">
    <source>
        <dbReference type="WBParaSite" id="SPAL_0000902900.1"/>
    </source>
</evidence>
<keyword evidence="2" id="KW-0812">Transmembrane</keyword>
<accession>A0A0N5BT36</accession>
<keyword evidence="2" id="KW-0472">Membrane</keyword>
<evidence type="ECO:0000256" key="2">
    <source>
        <dbReference type="SAM" id="Phobius"/>
    </source>
</evidence>
<dbReference type="AlphaFoldDB" id="A0A0N5BT36"/>
<feature type="signal peptide" evidence="3">
    <location>
        <begin position="1"/>
        <end position="21"/>
    </location>
</feature>
<dbReference type="WBParaSite" id="SPAL_0000902900.1">
    <property type="protein sequence ID" value="SPAL_0000902900.1"/>
    <property type="gene ID" value="SPAL_0000902900"/>
</dbReference>
<protein>
    <submittedName>
        <fullName evidence="5">6-cysteine protein</fullName>
    </submittedName>
</protein>
<proteinExistence type="predicted"/>
<evidence type="ECO:0000256" key="3">
    <source>
        <dbReference type="SAM" id="SignalP"/>
    </source>
</evidence>
<name>A0A0N5BT36_STREA</name>
<keyword evidence="3" id="KW-0732">Signal</keyword>
<keyword evidence="2" id="KW-1133">Transmembrane helix</keyword>
<keyword evidence="4" id="KW-1185">Reference proteome</keyword>
<evidence type="ECO:0000313" key="4">
    <source>
        <dbReference type="Proteomes" id="UP000046392"/>
    </source>
</evidence>
<sequence>MLVKFLAILLLILEIIQFKYSVYGTPKDQDKVKLFEHNCDNTLEEPHHEETLTIKFNQLEKYETGQKQYKNVRFSEIKIVKLSWDSMKKKAINSDELCGLGLKTVEKELIKYDDESTSYINIKDNYHISYSNGYLKGNNFEDYVEAEILCNIHQCDMGLLFFDEDKNAETLNNVNEIHMVDHAVLVVIESKDNKMLLGTVLHHKVDIILGICPYINWVPEKGLLQFIPEEGIKDNGYFEKENDKAHIVVPFYKKNEDSDEFICGKLKQPTMPDLLIGYKLEEYISDVKIEGVINPLENELKCEHSDNPQHHYHFGYLEKSTNYMSERIMEAVTAHDHNSTHKFYAGQKIYIYNRDNIEEGLENGDNRERLTEPFVYEEALCIKNLKSNIKASILPTIGSLDSIKKHEEKNIFYRIIKSNDFGKEHSFRCLTKVEEENKGHMEEFYSRSAEFIVENGGKPTVVNTLPQNTITFIPKKINNYGSYRCKDIKATSLFDKNFITMNEVYYLPDEDSEMELEETPVVDTYQSNVGCNKEYGTIGKIKKMIIGFAQNVSEPIIISNFTNDIDTIDIKEGKIIYKKLKDVLGVTVKCTYETPAETTFYTTKTIIIKKTQDTGTKDRTIPKEKALTKVKIDSTPWIIGTMVSVILFGIILYVVVFLIIRKIKKTKARNSLALSSSSGLSTPSKSKGSKSSASTIHDKSSYESVTSVAK</sequence>
<organism evidence="4 5">
    <name type="scientific">Strongyloides papillosus</name>
    <name type="common">Intestinal threadworm</name>
    <dbReference type="NCBI Taxonomy" id="174720"/>
    <lineage>
        <taxon>Eukaryota</taxon>
        <taxon>Metazoa</taxon>
        <taxon>Ecdysozoa</taxon>
        <taxon>Nematoda</taxon>
        <taxon>Chromadorea</taxon>
        <taxon>Rhabditida</taxon>
        <taxon>Tylenchina</taxon>
        <taxon>Panagrolaimomorpha</taxon>
        <taxon>Strongyloidoidea</taxon>
        <taxon>Strongyloididae</taxon>
        <taxon>Strongyloides</taxon>
    </lineage>
</organism>
<feature type="compositionally biased region" description="Low complexity" evidence="1">
    <location>
        <begin position="673"/>
        <end position="695"/>
    </location>
</feature>
<feature type="chain" id="PRO_5005895124" evidence="3">
    <location>
        <begin position="22"/>
        <end position="710"/>
    </location>
</feature>
<feature type="region of interest" description="Disordered" evidence="1">
    <location>
        <begin position="673"/>
        <end position="710"/>
    </location>
</feature>
<feature type="transmembrane region" description="Helical" evidence="2">
    <location>
        <begin position="637"/>
        <end position="660"/>
    </location>
</feature>
<dbReference type="Proteomes" id="UP000046392">
    <property type="component" value="Unplaced"/>
</dbReference>
<reference evidence="5" key="1">
    <citation type="submission" date="2017-02" db="UniProtKB">
        <authorList>
            <consortium name="WormBaseParasite"/>
        </authorList>
    </citation>
    <scope>IDENTIFICATION</scope>
</reference>
<evidence type="ECO:0000256" key="1">
    <source>
        <dbReference type="SAM" id="MobiDB-lite"/>
    </source>
</evidence>